<dbReference type="Proteomes" id="UP000198953">
    <property type="component" value="Unassembled WGS sequence"/>
</dbReference>
<dbReference type="STRING" id="46177.SAMN05660976_08278"/>
<sequence length="268" mass="28409">MPIKGARMGQISRPGAVLTYEEHGDGPLAVYAHGMLGSRASDARTGLLNWPSVAERTARRVVAYDARGHGESTGRAEPADYLFPALADDLLALLDEVGDGAPAAGVGASMGTATLLHAALKAPGRFDRLVLTIPPTAWETRPAKAEEYRRLADVIEQHGVAEGLAKAAEGAEIPEIFRDLNVPPTLPDVAEDLLPSLLRGAARGDLPAPADLAALTLPVLILAWDTDPAHPVSTAERLRELLPGSTLHVSRQATDLVSWQPRIVEFLS</sequence>
<protein>
    <submittedName>
        <fullName evidence="2">Pimeloyl-ACP methyl ester carboxylesterase</fullName>
    </submittedName>
</protein>
<dbReference type="Pfam" id="PF00561">
    <property type="entry name" value="Abhydrolase_1"/>
    <property type="match status" value="1"/>
</dbReference>
<dbReference type="SUPFAM" id="SSF53474">
    <property type="entry name" value="alpha/beta-Hydrolases"/>
    <property type="match status" value="1"/>
</dbReference>
<organism evidence="2 3">
    <name type="scientific">Nonomuraea pusilla</name>
    <dbReference type="NCBI Taxonomy" id="46177"/>
    <lineage>
        <taxon>Bacteria</taxon>
        <taxon>Bacillati</taxon>
        <taxon>Actinomycetota</taxon>
        <taxon>Actinomycetes</taxon>
        <taxon>Streptosporangiales</taxon>
        <taxon>Streptosporangiaceae</taxon>
        <taxon>Nonomuraea</taxon>
    </lineage>
</organism>
<keyword evidence="3" id="KW-1185">Reference proteome</keyword>
<dbReference type="InterPro" id="IPR029058">
    <property type="entry name" value="AB_hydrolase_fold"/>
</dbReference>
<evidence type="ECO:0000313" key="2">
    <source>
        <dbReference type="EMBL" id="SEN77132.1"/>
    </source>
</evidence>
<dbReference type="PRINTS" id="PR00111">
    <property type="entry name" value="ABHYDROLASE"/>
</dbReference>
<dbReference type="InterPro" id="IPR050471">
    <property type="entry name" value="AB_hydrolase"/>
</dbReference>
<reference evidence="2 3" key="1">
    <citation type="submission" date="2016-10" db="EMBL/GenBank/DDBJ databases">
        <authorList>
            <person name="de Groot N.N."/>
        </authorList>
    </citation>
    <scope>NUCLEOTIDE SEQUENCE [LARGE SCALE GENOMIC DNA]</scope>
    <source>
        <strain evidence="2 3">DSM 43357</strain>
    </source>
</reference>
<dbReference type="PANTHER" id="PTHR43433:SF5">
    <property type="entry name" value="AB HYDROLASE-1 DOMAIN-CONTAINING PROTEIN"/>
    <property type="match status" value="1"/>
</dbReference>
<evidence type="ECO:0000313" key="3">
    <source>
        <dbReference type="Proteomes" id="UP000198953"/>
    </source>
</evidence>
<proteinExistence type="predicted"/>
<dbReference type="InterPro" id="IPR000073">
    <property type="entry name" value="AB_hydrolase_1"/>
</dbReference>
<dbReference type="Gene3D" id="3.40.50.1820">
    <property type="entry name" value="alpha/beta hydrolase"/>
    <property type="match status" value="1"/>
</dbReference>
<dbReference type="GO" id="GO:0003824">
    <property type="term" value="F:catalytic activity"/>
    <property type="evidence" value="ECO:0007669"/>
    <property type="project" value="UniProtKB-ARBA"/>
</dbReference>
<accession>A0A1H8J8Q1</accession>
<dbReference type="AlphaFoldDB" id="A0A1H8J8Q1"/>
<gene>
    <name evidence="2" type="ORF">SAMN05660976_08278</name>
</gene>
<name>A0A1H8J8Q1_9ACTN</name>
<feature type="domain" description="AB hydrolase-1" evidence="1">
    <location>
        <begin position="30"/>
        <end position="136"/>
    </location>
</feature>
<evidence type="ECO:0000259" key="1">
    <source>
        <dbReference type="Pfam" id="PF00561"/>
    </source>
</evidence>
<dbReference type="PANTHER" id="PTHR43433">
    <property type="entry name" value="HYDROLASE, ALPHA/BETA FOLD FAMILY PROTEIN"/>
    <property type="match status" value="1"/>
</dbReference>
<dbReference type="EMBL" id="FOBF01000036">
    <property type="protein sequence ID" value="SEN77132.1"/>
    <property type="molecule type" value="Genomic_DNA"/>
</dbReference>